<feature type="region of interest" description="Disordered" evidence="1">
    <location>
        <begin position="1"/>
        <end position="78"/>
    </location>
</feature>
<accession>A0A1Q9BZ99</accession>
<sequence>MWRAKKVWLPGSWLQEHARPGRPDGNSTVDEDLLDAGDEADEVLERDGSKANSKPSGGKRKSKADSESRSPVTPFEPVIKESGHDFRETLGAASFLEEALAFAALAGRNALFFRLSFLKKASQQFCVSAWAPALEKGASSKLARSLMQMWLRSYQDHLQTRAQEQEFGDYLEFRMYWIQDKMEKQEYSRQTLAYGSKRQELFWLEAIHRP</sequence>
<evidence type="ECO:0000256" key="1">
    <source>
        <dbReference type="SAM" id="MobiDB-lite"/>
    </source>
</evidence>
<evidence type="ECO:0000313" key="2">
    <source>
        <dbReference type="EMBL" id="OLP76006.1"/>
    </source>
</evidence>
<proteinExistence type="predicted"/>
<reference evidence="2 3" key="1">
    <citation type="submission" date="2016-02" db="EMBL/GenBank/DDBJ databases">
        <title>Genome analysis of coral dinoflagellate symbionts highlights evolutionary adaptations to a symbiotic lifestyle.</title>
        <authorList>
            <person name="Aranda M."/>
            <person name="Li Y."/>
            <person name="Liew Y.J."/>
            <person name="Baumgarten S."/>
            <person name="Simakov O."/>
            <person name="Wilson M."/>
            <person name="Piel J."/>
            <person name="Ashoor H."/>
            <person name="Bougouffa S."/>
            <person name="Bajic V.B."/>
            <person name="Ryu T."/>
            <person name="Ravasi T."/>
            <person name="Bayer T."/>
            <person name="Micklem G."/>
            <person name="Kim H."/>
            <person name="Bhak J."/>
            <person name="Lajeunesse T.C."/>
            <person name="Voolstra C.R."/>
        </authorList>
    </citation>
    <scope>NUCLEOTIDE SEQUENCE [LARGE SCALE GENOMIC DNA]</scope>
    <source>
        <strain evidence="2 3">CCMP2467</strain>
    </source>
</reference>
<dbReference type="Proteomes" id="UP000186817">
    <property type="component" value="Unassembled WGS sequence"/>
</dbReference>
<protein>
    <submittedName>
        <fullName evidence="2">Uncharacterized protein</fullName>
    </submittedName>
</protein>
<organism evidence="2 3">
    <name type="scientific">Symbiodinium microadriaticum</name>
    <name type="common">Dinoflagellate</name>
    <name type="synonym">Zooxanthella microadriatica</name>
    <dbReference type="NCBI Taxonomy" id="2951"/>
    <lineage>
        <taxon>Eukaryota</taxon>
        <taxon>Sar</taxon>
        <taxon>Alveolata</taxon>
        <taxon>Dinophyceae</taxon>
        <taxon>Suessiales</taxon>
        <taxon>Symbiodiniaceae</taxon>
        <taxon>Symbiodinium</taxon>
    </lineage>
</organism>
<evidence type="ECO:0000313" key="3">
    <source>
        <dbReference type="Proteomes" id="UP000186817"/>
    </source>
</evidence>
<dbReference type="EMBL" id="LSRX01002172">
    <property type="protein sequence ID" value="OLP76006.1"/>
    <property type="molecule type" value="Genomic_DNA"/>
</dbReference>
<gene>
    <name evidence="2" type="ORF">AK812_SmicGene44114</name>
</gene>
<feature type="compositionally biased region" description="Acidic residues" evidence="1">
    <location>
        <begin position="29"/>
        <end position="42"/>
    </location>
</feature>
<name>A0A1Q9BZ99_SYMMI</name>
<comment type="caution">
    <text evidence="2">The sequence shown here is derived from an EMBL/GenBank/DDBJ whole genome shotgun (WGS) entry which is preliminary data.</text>
</comment>
<dbReference type="AlphaFoldDB" id="A0A1Q9BZ99"/>
<keyword evidence="3" id="KW-1185">Reference proteome</keyword>